<dbReference type="Pfam" id="PF03781">
    <property type="entry name" value="FGE-sulfatase"/>
    <property type="match status" value="1"/>
</dbReference>
<reference evidence="3 4" key="1">
    <citation type="submission" date="2020-08" db="EMBL/GenBank/DDBJ databases">
        <title>Hymenobacter sp.</title>
        <authorList>
            <person name="Kim M.K."/>
        </authorList>
    </citation>
    <scope>NUCLEOTIDE SEQUENCE [LARGE SCALE GENOMIC DNA]</scope>
    <source>
        <strain evidence="3 4">BT507</strain>
    </source>
</reference>
<protein>
    <submittedName>
        <fullName evidence="3">Formylglycine-generating enzyme family protein</fullName>
    </submittedName>
</protein>
<dbReference type="Gene3D" id="3.90.1580.10">
    <property type="entry name" value="paralog of FGE (formylglycine-generating enzyme)"/>
    <property type="match status" value="1"/>
</dbReference>
<name>A0ABR7MNU6_9BACT</name>
<feature type="chain" id="PRO_5045792878" evidence="1">
    <location>
        <begin position="22"/>
        <end position="321"/>
    </location>
</feature>
<proteinExistence type="predicted"/>
<dbReference type="PANTHER" id="PTHR23150">
    <property type="entry name" value="SULFATASE MODIFYING FACTOR 1, 2"/>
    <property type="match status" value="1"/>
</dbReference>
<dbReference type="PANTHER" id="PTHR23150:SF19">
    <property type="entry name" value="FORMYLGLYCINE-GENERATING ENZYME"/>
    <property type="match status" value="1"/>
</dbReference>
<dbReference type="SUPFAM" id="SSF56436">
    <property type="entry name" value="C-type lectin-like"/>
    <property type="match status" value="1"/>
</dbReference>
<dbReference type="InterPro" id="IPR005532">
    <property type="entry name" value="SUMF_dom"/>
</dbReference>
<evidence type="ECO:0000256" key="1">
    <source>
        <dbReference type="SAM" id="SignalP"/>
    </source>
</evidence>
<dbReference type="InterPro" id="IPR016187">
    <property type="entry name" value="CTDL_fold"/>
</dbReference>
<organism evidence="3 4">
    <name type="scientific">Hymenobacter citatus</name>
    <dbReference type="NCBI Taxonomy" id="2763506"/>
    <lineage>
        <taxon>Bacteria</taxon>
        <taxon>Pseudomonadati</taxon>
        <taxon>Bacteroidota</taxon>
        <taxon>Cytophagia</taxon>
        <taxon>Cytophagales</taxon>
        <taxon>Hymenobacteraceae</taxon>
        <taxon>Hymenobacter</taxon>
    </lineage>
</organism>
<evidence type="ECO:0000259" key="2">
    <source>
        <dbReference type="Pfam" id="PF03781"/>
    </source>
</evidence>
<keyword evidence="4" id="KW-1185">Reference proteome</keyword>
<gene>
    <name evidence="3" type="ORF">H8B15_17740</name>
</gene>
<dbReference type="InterPro" id="IPR051043">
    <property type="entry name" value="Sulfatase_Mod_Factor_Kinase"/>
</dbReference>
<dbReference type="PROSITE" id="PS51257">
    <property type="entry name" value="PROKAR_LIPOPROTEIN"/>
    <property type="match status" value="1"/>
</dbReference>
<keyword evidence="1" id="KW-0732">Signal</keyword>
<sequence>MLRRRFLLKSVSIGSWVVALSACESGPLAQRQYSSTITVFAHEPAQKMAPTTAPPATIPAGMVYVPGGYTQIGAADGSAQEKPMFWVLVKPFLIDQHEVTVGQFRKFVQATGYKTEAEHFGNGGVLDETTKQWGLKDGANWQFPYGPEAGPAAPNQPVTQVSWNDAQAYAKWAGKRLPDEIEWEHAARNGRNTRTLYPAGDSLQVHGRFTANTWNGTFPDFDRQTDGFHYAAPVGSFGTSPLGLTDMAGNVWEWCANYKLTYANIMDSVAVANSPTTERAQRGGSFLCEPGWCHGYRVSGRAGSTSETALMHVGFRCVKDL</sequence>
<dbReference type="EMBL" id="JACSCY010000017">
    <property type="protein sequence ID" value="MBC6612770.1"/>
    <property type="molecule type" value="Genomic_DNA"/>
</dbReference>
<dbReference type="Proteomes" id="UP000622017">
    <property type="component" value="Unassembled WGS sequence"/>
</dbReference>
<feature type="signal peptide" evidence="1">
    <location>
        <begin position="1"/>
        <end position="21"/>
    </location>
</feature>
<dbReference type="InterPro" id="IPR042095">
    <property type="entry name" value="SUMF_sf"/>
</dbReference>
<comment type="caution">
    <text evidence="3">The sequence shown here is derived from an EMBL/GenBank/DDBJ whole genome shotgun (WGS) entry which is preliminary data.</text>
</comment>
<feature type="domain" description="Sulfatase-modifying factor enzyme-like" evidence="2">
    <location>
        <begin position="61"/>
        <end position="319"/>
    </location>
</feature>
<evidence type="ECO:0000313" key="3">
    <source>
        <dbReference type="EMBL" id="MBC6612770.1"/>
    </source>
</evidence>
<dbReference type="RefSeq" id="WP_187320987.1">
    <property type="nucleotide sequence ID" value="NZ_JACSCY010000017.1"/>
</dbReference>
<accession>A0ABR7MNU6</accession>
<evidence type="ECO:0000313" key="4">
    <source>
        <dbReference type="Proteomes" id="UP000622017"/>
    </source>
</evidence>